<evidence type="ECO:0000256" key="1">
    <source>
        <dbReference type="ARBA" id="ARBA00004191"/>
    </source>
</evidence>
<feature type="compositionally biased region" description="Low complexity" evidence="6">
    <location>
        <begin position="161"/>
        <end position="181"/>
    </location>
</feature>
<feature type="domain" description="CNA-B" evidence="9">
    <location>
        <begin position="1456"/>
        <end position="1536"/>
    </location>
</feature>
<keyword evidence="7" id="KW-1133">Transmembrane helix</keyword>
<feature type="domain" description="CNA-B" evidence="9">
    <location>
        <begin position="1267"/>
        <end position="1349"/>
    </location>
</feature>
<dbReference type="InterPro" id="IPR013783">
    <property type="entry name" value="Ig-like_fold"/>
</dbReference>
<feature type="domain" description="CNA-B" evidence="9">
    <location>
        <begin position="1171"/>
        <end position="1258"/>
    </location>
</feature>
<name>A0A2A5S0Q5_9LACT</name>
<keyword evidence="4" id="KW-0732">Signal</keyword>
<dbReference type="InterPro" id="IPR008456">
    <property type="entry name" value="Collagen-bd_dom"/>
</dbReference>
<evidence type="ECO:0000256" key="7">
    <source>
        <dbReference type="SAM" id="Phobius"/>
    </source>
</evidence>
<sequence length="1946" mass="211457">MKKLSKNGIFILMTVIILLQYVSPILAVANTLDEKNDLITLNTANVSKEDDQTVTVDLKVTANNATEQAKQTNIEFSNKSVMIKEILNQTTASKNQYKLNSQVFEATIAPNTSKEENNLSIKLDKASLKGIDSVELSSGDSKTTLDLSSITQLPEKSSTVPESSAKSTESSIPASSTASNSSKEDANNATVKEKKTTTARLNDVAPTPNDITTYLPDAANGTIFDSVDLKFQDSTGKEVSADNFPADGKINLKYNWSIPDQLKDNYVLKNGDYFVFSLPPKLAYVPGNYSAGEYGDFLVNSDGTVKLTFKNVENQSDINGSLSFSQSLDKTNSPGPTTIDIPTKDGEVKANIVIKPNGGNDISKAGRLDKANNPNQVFWDVTVNTSGSHLVNAKVSDALPDGNIYKSAIVYPLTIDTKGTVTATGQPLVAGTDYTVDANGTISFIGNYADTYKAFKVAYTTTISQDKKPDDGGNINFKNTATLVNGDKVATASAQVTAIYGKLLAKTFDGNDTNGSQVYFWHIDYNAGEKTLPAGTTIVDTLDGDQIFSGSPVLTDTSGKVLDKSLYTIAYSSDNKQMTVTFPNGLNQKVKVSYKSQVTTPLNDNGSTNLNNTATSNNKTVTVGSGSVAPQGLYKYVIDTDYANRTATWRLDVNPARQDMTNWSLDEVIPDGLTVDKTSIAFKFRDSNAPLKLGTDYTITDTDKGFKVAFLGDLKVKASNWYVLTFNTSFETQKIGNASKWTNNATMTWTDKFNTNHTNNASGDFKPRADYISDSSKSGSYNAVNKNISWSIYTNLNQRSLIGASITDPIQDDQDYVAGSAILYSGTINKAGDVVNLVKVDGVTPTYDATTKTVSVNLPEGSKSAYVLKFDTSLVNKVIDKKDYQNTATYVNNNKSNLANGTVSVNNGGNSIEKTGQQDPSDASLAVWNVWVNKAQSTLKDVVITDKPSSNQTVIADSIVVYGSTVAQNGTVSQDQKKILVKDADYSVDLQTNSTTGEQVLVIKFLHTIDTAYLIQYRAFINSSLVNDTLTNSVNVKGTGQKTVDNGTTQGVKVVNNSGSSSSKNINLVITKVDQDNTSKVLPGVKFELYASSNGNKGGLLRSGTTDDKGQLSWGNLKGGDYFLVETTTIAGYDIPADLAVGKKITLKASQADANSNIQLTQTNEKTKTSVKGLKSWDDNNNIEGLRPASITVNLLADGTFSQSKTVTQALNWAFSFDGLVKYHDDGTPIKYTVSEDTVRSYKSNIDQTDLSNVKIVNSRILEVISVKGSKTWDDKVNQDGIRPDNITVNLLANNVQVQTKTVSATDNWAYSFDNLNKFKDGKAIEYKVTENSVDKYSAKIDGYNITNSYTPAKTSIAVTKSWEDNNDQDGMRPTNIQVQLYANDNPSGDPVTLNAENNWQTTFTNLDLNANGQAINYQVKEVGNVAGYKADVNDTDKNNVIITNTHRPLLKQFIGTKTWDDNDNQDGVRPDSITVNLLADGEKVAEQVVTAATNWAYSFTNFPQYVSGKAINYTISEETVAGYDQSIQGYNITNTHTPETSEFSGIKTWNDNNNQDGIRPNSITVNLLANGVKVSFKEVKSTDNWQYTFINLPKFEAGKEIIYTVSEESVTGYDMTVTGKDLTNTHAPELTSVTGTKTWEDSNNQDGIRPNSITVNLLANGKQVASEDVTAESNWTYSFANLPKFEAGQAISYTISEQAVVGYDMTVNGNDLTNTHTPELTAVSGTKTWSDNNNQDGIRPDKITVNLLADGKTVMTQDVAAKDDWKYNFANLSKFAAGKVIVYTISEEKIAGYDTTINGNDLTNTHTPELTVVSGTKTWADNNNQYGIRPDKITVNLFANGTPITSKVVTAQDNWTYTFANLPKFDAGSTIVYTISEDAVKGYVMAVNGYNLTNTYVKPPTTPNKPNDNQLPKTSEIINHLYYLIGFVMLTLAGFGLVLAKKGKL</sequence>
<reference evidence="11 12" key="1">
    <citation type="submission" date="2014-12" db="EMBL/GenBank/DDBJ databases">
        <title>Draft genome sequences of 10 type strains of Lactococcus.</title>
        <authorList>
            <person name="Sun Z."/>
            <person name="Zhong Z."/>
            <person name="Liu W."/>
            <person name="Zhang W."/>
            <person name="Zhang H."/>
        </authorList>
    </citation>
    <scope>NUCLEOTIDE SEQUENCE [LARGE SCALE GENOMIC DNA]</scope>
    <source>
        <strain evidence="11 12">DSM 6634</strain>
    </source>
</reference>
<dbReference type="GO" id="GO:0007155">
    <property type="term" value="P:cell adhesion"/>
    <property type="evidence" value="ECO:0007669"/>
    <property type="project" value="InterPro"/>
</dbReference>
<evidence type="ECO:0000259" key="8">
    <source>
        <dbReference type="Pfam" id="PF05737"/>
    </source>
</evidence>
<keyword evidence="3" id="KW-0964">Secreted</keyword>
<proteinExistence type="predicted"/>
<dbReference type="Gene3D" id="2.60.40.1280">
    <property type="match status" value="1"/>
</dbReference>
<protein>
    <submittedName>
        <fullName evidence="11">Aggregation-promoting protein</fullName>
    </submittedName>
</protein>
<dbReference type="Gene3D" id="2.60.40.10">
    <property type="entry name" value="Immunoglobulins"/>
    <property type="match status" value="1"/>
</dbReference>
<keyword evidence="2" id="KW-0134">Cell wall</keyword>
<evidence type="ECO:0000256" key="3">
    <source>
        <dbReference type="ARBA" id="ARBA00022525"/>
    </source>
</evidence>
<dbReference type="GO" id="GO:0005518">
    <property type="term" value="F:collagen binding"/>
    <property type="evidence" value="ECO:0007669"/>
    <property type="project" value="InterPro"/>
</dbReference>
<feature type="domain" description="Collagen binding" evidence="8">
    <location>
        <begin position="776"/>
        <end position="896"/>
    </location>
</feature>
<feature type="domain" description="CNA-B" evidence="9">
    <location>
        <begin position="1545"/>
        <end position="1626"/>
    </location>
</feature>
<keyword evidence="12" id="KW-1185">Reference proteome</keyword>
<evidence type="ECO:0000256" key="2">
    <source>
        <dbReference type="ARBA" id="ARBA00022512"/>
    </source>
</evidence>
<evidence type="ECO:0000256" key="4">
    <source>
        <dbReference type="ARBA" id="ARBA00022729"/>
    </source>
</evidence>
<feature type="domain" description="CNA-B" evidence="9">
    <location>
        <begin position="1357"/>
        <end position="1446"/>
    </location>
</feature>
<dbReference type="Gene3D" id="2.60.40.1140">
    <property type="entry name" value="Collagen-binding surface protein Cna, B-type domain"/>
    <property type="match status" value="8"/>
</dbReference>
<dbReference type="RefSeq" id="WP_179296205.1">
    <property type="nucleotide sequence ID" value="NZ_JXJW01000008.1"/>
</dbReference>
<dbReference type="NCBIfam" id="TIGR01167">
    <property type="entry name" value="LPXTG_anchor"/>
    <property type="match status" value="1"/>
</dbReference>
<evidence type="ECO:0000259" key="10">
    <source>
        <dbReference type="Pfam" id="PF17802"/>
    </source>
</evidence>
<comment type="subcellular location">
    <subcellularLocation>
        <location evidence="1">Secreted</location>
        <location evidence="1">Cell wall</location>
    </subcellularLocation>
</comment>
<dbReference type="SUPFAM" id="SSF49478">
    <property type="entry name" value="Cna protein B-type domain"/>
    <property type="match status" value="9"/>
</dbReference>
<evidence type="ECO:0000313" key="11">
    <source>
        <dbReference type="EMBL" id="PCS07044.1"/>
    </source>
</evidence>
<evidence type="ECO:0000256" key="5">
    <source>
        <dbReference type="ARBA" id="ARBA00023088"/>
    </source>
</evidence>
<dbReference type="EMBL" id="JXJW01000008">
    <property type="protein sequence ID" value="PCS07044.1"/>
    <property type="molecule type" value="Genomic_DNA"/>
</dbReference>
<evidence type="ECO:0000313" key="12">
    <source>
        <dbReference type="Proteomes" id="UP000218282"/>
    </source>
</evidence>
<keyword evidence="7" id="KW-0812">Transmembrane</keyword>
<dbReference type="Gene3D" id="2.60.40.740">
    <property type="match status" value="5"/>
</dbReference>
<feature type="transmembrane region" description="Helical" evidence="7">
    <location>
        <begin position="1922"/>
        <end position="1941"/>
    </location>
</feature>
<dbReference type="Pfam" id="PF05737">
    <property type="entry name" value="Collagen_bind"/>
    <property type="match status" value="3"/>
</dbReference>
<evidence type="ECO:0000259" key="9">
    <source>
        <dbReference type="Pfam" id="PF05738"/>
    </source>
</evidence>
<feature type="domain" description="Collagen binding" evidence="8">
    <location>
        <begin position="360"/>
        <end position="489"/>
    </location>
</feature>
<dbReference type="SUPFAM" id="SSF49401">
    <property type="entry name" value="Bacterial adhesins"/>
    <property type="match status" value="6"/>
</dbReference>
<feature type="domain" description="CNA-B" evidence="9">
    <location>
        <begin position="1724"/>
        <end position="1806"/>
    </location>
</feature>
<feature type="domain" description="SpaA-like prealbumin fold" evidence="10">
    <location>
        <begin position="1068"/>
        <end position="1138"/>
    </location>
</feature>
<keyword evidence="7" id="KW-0472">Membrane</keyword>
<dbReference type="InterPro" id="IPR041033">
    <property type="entry name" value="SpaA_PFL_dom_1"/>
</dbReference>
<dbReference type="InterPro" id="IPR008454">
    <property type="entry name" value="Collagen-bd_Cna-like_B-typ_dom"/>
</dbReference>
<dbReference type="Pfam" id="PF17802">
    <property type="entry name" value="SpaA"/>
    <property type="match status" value="1"/>
</dbReference>
<dbReference type="Proteomes" id="UP000218282">
    <property type="component" value="Unassembled WGS sequence"/>
</dbReference>
<keyword evidence="5" id="KW-0572">Peptidoglycan-anchor</keyword>
<accession>A0A2A5S0Q5</accession>
<comment type="caution">
    <text evidence="11">The sequence shown here is derived from an EMBL/GenBank/DDBJ whole genome shotgun (WGS) entry which is preliminary data.</text>
</comment>
<evidence type="ECO:0000256" key="6">
    <source>
        <dbReference type="SAM" id="MobiDB-lite"/>
    </source>
</evidence>
<gene>
    <name evidence="11" type="ORF">RU86_GL002156</name>
</gene>
<dbReference type="InterPro" id="IPR008966">
    <property type="entry name" value="Adhesion_dom_sf"/>
</dbReference>
<feature type="compositionally biased region" description="Basic and acidic residues" evidence="6">
    <location>
        <begin position="182"/>
        <end position="196"/>
    </location>
</feature>
<feature type="domain" description="Collagen binding" evidence="8">
    <location>
        <begin position="910"/>
        <end position="1039"/>
    </location>
</feature>
<dbReference type="Pfam" id="PF05738">
    <property type="entry name" value="Cna_B"/>
    <property type="match status" value="8"/>
</dbReference>
<dbReference type="InterPro" id="IPR011252">
    <property type="entry name" value="Fibrogen-bd_dom1"/>
</dbReference>
<feature type="domain" description="CNA-B" evidence="9">
    <location>
        <begin position="1634"/>
        <end position="1716"/>
    </location>
</feature>
<organism evidence="11 12">
    <name type="scientific">Pseudolactococcus piscium</name>
    <dbReference type="NCBI Taxonomy" id="1364"/>
    <lineage>
        <taxon>Bacteria</taxon>
        <taxon>Bacillati</taxon>
        <taxon>Bacillota</taxon>
        <taxon>Bacilli</taxon>
        <taxon>Lactobacillales</taxon>
        <taxon>Streptococcaceae</taxon>
        <taxon>Pseudolactococcus</taxon>
    </lineage>
</organism>
<dbReference type="CDD" id="cd00222">
    <property type="entry name" value="CollagenBindB"/>
    <property type="match status" value="8"/>
</dbReference>
<feature type="domain" description="CNA-B" evidence="9">
    <location>
        <begin position="1814"/>
        <end position="1896"/>
    </location>
</feature>
<feature type="region of interest" description="Disordered" evidence="6">
    <location>
        <begin position="139"/>
        <end position="204"/>
    </location>
</feature>
<feature type="compositionally biased region" description="Polar residues" evidence="6">
    <location>
        <begin position="139"/>
        <end position="160"/>
    </location>
</feature>